<evidence type="ECO:0000256" key="9">
    <source>
        <dbReference type="SAM" id="Phobius"/>
    </source>
</evidence>
<evidence type="ECO:0000256" key="5">
    <source>
        <dbReference type="ARBA" id="ARBA00022970"/>
    </source>
</evidence>
<evidence type="ECO:0000256" key="6">
    <source>
        <dbReference type="ARBA" id="ARBA00022989"/>
    </source>
</evidence>
<keyword evidence="7 9" id="KW-0472">Membrane</keyword>
<comment type="subcellular location">
    <subcellularLocation>
        <location evidence="1">Cell membrane</location>
        <topology evidence="1">Multi-pass membrane protein</topology>
    </subcellularLocation>
</comment>
<keyword evidence="2" id="KW-0813">Transport</keyword>
<evidence type="ECO:0000256" key="2">
    <source>
        <dbReference type="ARBA" id="ARBA00022448"/>
    </source>
</evidence>
<feature type="transmembrane region" description="Helical" evidence="9">
    <location>
        <begin position="47"/>
        <end position="63"/>
    </location>
</feature>
<dbReference type="InterPro" id="IPR052157">
    <property type="entry name" value="BCAA_transport_permease"/>
</dbReference>
<dbReference type="Pfam" id="PF02653">
    <property type="entry name" value="BPD_transp_2"/>
    <property type="match status" value="1"/>
</dbReference>
<feature type="transmembrane region" description="Helical" evidence="9">
    <location>
        <begin position="100"/>
        <end position="122"/>
    </location>
</feature>
<dbReference type="PANTHER" id="PTHR11795:SF442">
    <property type="entry name" value="ABC TRANSPORTER ATP-BINDING PROTEIN"/>
    <property type="match status" value="1"/>
</dbReference>
<name>A0A7C4W1A2_9BACT</name>
<proteinExistence type="inferred from homology"/>
<dbReference type="PANTHER" id="PTHR11795">
    <property type="entry name" value="BRANCHED-CHAIN AMINO ACID TRANSPORT SYSTEM PERMEASE PROTEIN LIVH"/>
    <property type="match status" value="1"/>
</dbReference>
<evidence type="ECO:0000256" key="8">
    <source>
        <dbReference type="ARBA" id="ARBA00037998"/>
    </source>
</evidence>
<dbReference type="GO" id="GO:0006865">
    <property type="term" value="P:amino acid transport"/>
    <property type="evidence" value="ECO:0007669"/>
    <property type="project" value="UniProtKB-KW"/>
</dbReference>
<keyword evidence="6 9" id="KW-1133">Transmembrane helix</keyword>
<accession>A0A7C4W1A2</accession>
<organism evidence="10">
    <name type="scientific">Desulfatirhabdium butyrativorans</name>
    <dbReference type="NCBI Taxonomy" id="340467"/>
    <lineage>
        <taxon>Bacteria</taxon>
        <taxon>Pseudomonadati</taxon>
        <taxon>Thermodesulfobacteriota</taxon>
        <taxon>Desulfobacteria</taxon>
        <taxon>Desulfobacterales</taxon>
        <taxon>Desulfatirhabdiaceae</taxon>
        <taxon>Desulfatirhabdium</taxon>
    </lineage>
</organism>
<comment type="similarity">
    <text evidence="8">Belongs to the binding-protein-dependent transport system permease family. LivHM subfamily.</text>
</comment>
<protein>
    <submittedName>
        <fullName evidence="10">Branched-chain amino acid ABC transporter permease</fullName>
    </submittedName>
</protein>
<feature type="transmembrane region" description="Helical" evidence="9">
    <location>
        <begin position="262"/>
        <end position="285"/>
    </location>
</feature>
<feature type="transmembrane region" description="Helical" evidence="9">
    <location>
        <begin position="196"/>
        <end position="217"/>
    </location>
</feature>
<keyword evidence="4 9" id="KW-0812">Transmembrane</keyword>
<reference evidence="10" key="1">
    <citation type="journal article" date="2020" name="mSystems">
        <title>Genome- and Community-Level Interaction Insights into Carbon Utilization and Element Cycling Functions of Hydrothermarchaeota in Hydrothermal Sediment.</title>
        <authorList>
            <person name="Zhou Z."/>
            <person name="Liu Y."/>
            <person name="Xu W."/>
            <person name="Pan J."/>
            <person name="Luo Z.H."/>
            <person name="Li M."/>
        </authorList>
    </citation>
    <scope>NUCLEOTIDE SEQUENCE [LARGE SCALE GENOMIC DNA]</scope>
    <source>
        <strain evidence="10">SpSt-477</strain>
    </source>
</reference>
<evidence type="ECO:0000256" key="7">
    <source>
        <dbReference type="ARBA" id="ARBA00023136"/>
    </source>
</evidence>
<evidence type="ECO:0000313" key="10">
    <source>
        <dbReference type="EMBL" id="HGU33696.1"/>
    </source>
</evidence>
<comment type="caution">
    <text evidence="10">The sequence shown here is derived from an EMBL/GenBank/DDBJ whole genome shotgun (WGS) entry which is preliminary data.</text>
</comment>
<feature type="transmembrane region" description="Helical" evidence="9">
    <location>
        <begin position="69"/>
        <end position="88"/>
    </location>
</feature>
<feature type="transmembrane region" description="Helical" evidence="9">
    <location>
        <begin position="229"/>
        <end position="250"/>
    </location>
</feature>
<dbReference type="InterPro" id="IPR001851">
    <property type="entry name" value="ABC_transp_permease"/>
</dbReference>
<feature type="transmembrane region" description="Helical" evidence="9">
    <location>
        <begin position="148"/>
        <end position="168"/>
    </location>
</feature>
<evidence type="ECO:0000256" key="4">
    <source>
        <dbReference type="ARBA" id="ARBA00022692"/>
    </source>
</evidence>
<dbReference type="CDD" id="cd06582">
    <property type="entry name" value="TM_PBP1_LivH_like"/>
    <property type="match status" value="1"/>
</dbReference>
<dbReference type="GO" id="GO:0005886">
    <property type="term" value="C:plasma membrane"/>
    <property type="evidence" value="ECO:0007669"/>
    <property type="project" value="UniProtKB-SubCell"/>
</dbReference>
<dbReference type="EMBL" id="DSUH01000292">
    <property type="protein sequence ID" value="HGU33696.1"/>
    <property type="molecule type" value="Genomic_DNA"/>
</dbReference>
<gene>
    <name evidence="10" type="ORF">ENS29_12715</name>
</gene>
<dbReference type="AlphaFoldDB" id="A0A7C4W1A2"/>
<sequence>MAEGVALQTVLQQLLVGLSRTTILFIVASGMSLVLGVLRIPNLAHGSFYMIGAFLAYSISTAIGSTMGFWTAVLAAPIGVALLSFAIERGLFRHLYDREHLMLLLFTFSFTLVFSDLVKLIWGSDYRSMPVPEMFQGSIQVMGLTLPLYNAFLLAVGPVVAVGLWLLTQKTKIGKIARAAAVDREMVDAIGINVQMVYSVVFVIGCFLAGLGGALVAPTQNITQGMDHGIIMETFLIVIVGGLGNIWGALTGALVFGLSHAVGIMVVPQFAIVIPYLAVVVILLFRPRGLLKSIW</sequence>
<keyword evidence="3" id="KW-1003">Cell membrane</keyword>
<evidence type="ECO:0000256" key="1">
    <source>
        <dbReference type="ARBA" id="ARBA00004651"/>
    </source>
</evidence>
<feature type="transmembrane region" description="Helical" evidence="9">
    <location>
        <begin position="22"/>
        <end position="40"/>
    </location>
</feature>
<keyword evidence="5" id="KW-0029">Amino-acid transport</keyword>
<dbReference type="GO" id="GO:0022857">
    <property type="term" value="F:transmembrane transporter activity"/>
    <property type="evidence" value="ECO:0007669"/>
    <property type="project" value="InterPro"/>
</dbReference>
<evidence type="ECO:0000256" key="3">
    <source>
        <dbReference type="ARBA" id="ARBA00022475"/>
    </source>
</evidence>